<reference evidence="1 2" key="1">
    <citation type="journal article" date="2016" name="Nat. Commun.">
        <title>Genomes of cryptic chimpanzee Plasmodium species reveal key evolutionary events leading to human malaria.</title>
        <authorList>
            <person name="Sundararaman S.A."/>
            <person name="Plenderleith L.J."/>
            <person name="Liu W."/>
            <person name="Loy D.E."/>
            <person name="Learn G.H."/>
            <person name="Li Y."/>
            <person name="Shaw K.S."/>
            <person name="Ayouba A."/>
            <person name="Peeters M."/>
            <person name="Speede S."/>
            <person name="Shaw G.M."/>
            <person name="Bushman F.D."/>
            <person name="Brisson D."/>
            <person name="Rayner J.C."/>
            <person name="Sharp P.M."/>
            <person name="Hahn B.H."/>
        </authorList>
    </citation>
    <scope>NUCLEOTIDE SEQUENCE [LARGE SCALE GENOMIC DNA]</scope>
    <source>
        <strain evidence="1 2">SY57</strain>
    </source>
</reference>
<dbReference type="AlphaFoldDB" id="A0A151L2G2"/>
<dbReference type="GeneID" id="30953623"/>
<dbReference type="RefSeq" id="XP_019969726.1">
    <property type="nucleotide sequence ID" value="XM_020114271.1"/>
</dbReference>
<dbReference type="KEGG" id="prei:PRSY57_0020100A"/>
<dbReference type="Proteomes" id="UP000076359">
    <property type="component" value="Unassembled WGS sequence"/>
</dbReference>
<organism evidence="1 2">
    <name type="scientific">Plasmodium reichenowi</name>
    <dbReference type="NCBI Taxonomy" id="5854"/>
    <lineage>
        <taxon>Eukaryota</taxon>
        <taxon>Sar</taxon>
        <taxon>Alveolata</taxon>
        <taxon>Apicomplexa</taxon>
        <taxon>Aconoidasida</taxon>
        <taxon>Haemosporida</taxon>
        <taxon>Plasmodiidae</taxon>
        <taxon>Plasmodium</taxon>
        <taxon>Plasmodium (Laverania)</taxon>
    </lineage>
</organism>
<accession>A0A151L2G2</accession>
<evidence type="ECO:0000313" key="1">
    <source>
        <dbReference type="EMBL" id="KYN93141.1"/>
    </source>
</evidence>
<dbReference type="EMBL" id="LVLA01000267">
    <property type="protein sequence ID" value="KYN93141.1"/>
    <property type="molecule type" value="Genomic_DNA"/>
</dbReference>
<comment type="caution">
    <text evidence="1">The sequence shown here is derived from an EMBL/GenBank/DDBJ whole genome shotgun (WGS) entry which is preliminary data.</text>
</comment>
<protein>
    <submittedName>
        <fullName evidence="1">Reticulocyte binding protein 2b</fullName>
    </submittedName>
</protein>
<gene>
    <name evidence="1" type="ORF">PRSY57_0020100A</name>
</gene>
<evidence type="ECO:0000313" key="2">
    <source>
        <dbReference type="Proteomes" id="UP000076359"/>
    </source>
</evidence>
<feature type="non-terminal residue" evidence="1">
    <location>
        <position position="19"/>
    </location>
</feature>
<proteinExistence type="predicted"/>
<name>A0A151L2G2_PLARE</name>
<sequence>MKTTLFCSISFCNIIFFFL</sequence>